<organism evidence="1">
    <name type="scientific">marine metagenome</name>
    <dbReference type="NCBI Taxonomy" id="408172"/>
    <lineage>
        <taxon>unclassified sequences</taxon>
        <taxon>metagenomes</taxon>
        <taxon>ecological metagenomes</taxon>
    </lineage>
</organism>
<protein>
    <submittedName>
        <fullName evidence="1">Uncharacterized protein</fullName>
    </submittedName>
</protein>
<evidence type="ECO:0000313" key="1">
    <source>
        <dbReference type="EMBL" id="SVD83767.1"/>
    </source>
</evidence>
<name>A0A382YKD8_9ZZZZ</name>
<feature type="non-terminal residue" evidence="1">
    <location>
        <position position="1"/>
    </location>
</feature>
<gene>
    <name evidence="1" type="ORF">METZ01_LOCUS436621</name>
</gene>
<dbReference type="EMBL" id="UINC01176576">
    <property type="protein sequence ID" value="SVD83767.1"/>
    <property type="molecule type" value="Genomic_DNA"/>
</dbReference>
<feature type="non-terminal residue" evidence="1">
    <location>
        <position position="40"/>
    </location>
</feature>
<accession>A0A382YKD8</accession>
<proteinExistence type="predicted"/>
<sequence>GTASAWVLPYSVLVLYLVCRQRAASLSARIARPTPIGFSR</sequence>
<dbReference type="AlphaFoldDB" id="A0A382YKD8"/>
<reference evidence="1" key="1">
    <citation type="submission" date="2018-05" db="EMBL/GenBank/DDBJ databases">
        <authorList>
            <person name="Lanie J.A."/>
            <person name="Ng W.-L."/>
            <person name="Kazmierczak K.M."/>
            <person name="Andrzejewski T.M."/>
            <person name="Davidsen T.M."/>
            <person name="Wayne K.J."/>
            <person name="Tettelin H."/>
            <person name="Glass J.I."/>
            <person name="Rusch D."/>
            <person name="Podicherti R."/>
            <person name="Tsui H.-C.T."/>
            <person name="Winkler M.E."/>
        </authorList>
    </citation>
    <scope>NUCLEOTIDE SEQUENCE</scope>
</reference>